<evidence type="ECO:0000313" key="3">
    <source>
        <dbReference type="Proteomes" id="UP000472335"/>
    </source>
</evidence>
<feature type="compositionally biased region" description="Pro residues" evidence="1">
    <location>
        <begin position="206"/>
        <end position="220"/>
    </location>
</feature>
<sequence length="220" mass="24249">MTRRFRIQVPEEGCWYWFEVEEDGWASREAVFDATLEVPRLPEPFERLAGSPAGGASVAASLAELSVVREKFGLVGVQLYETVYGVLAEGPVERPPHAEDVTEAEFERAWSAAVRHRHFTRYDTGPLPVGSCVTGTVSALPWGPGRTGLFVDIGSPAAGFVDMGWLPHDPDGWPPVGTVAEFEVVTIRFDLRPEYTGLQVRLRPTATPPPGEPWPRPGRR</sequence>
<evidence type="ECO:0000256" key="1">
    <source>
        <dbReference type="SAM" id="MobiDB-lite"/>
    </source>
</evidence>
<dbReference type="EMBL" id="JAAKZY010000039">
    <property type="protein sequence ID" value="NGO08897.1"/>
    <property type="molecule type" value="Genomic_DNA"/>
</dbReference>
<evidence type="ECO:0000313" key="2">
    <source>
        <dbReference type="EMBL" id="NGO08897.1"/>
    </source>
</evidence>
<name>A0A6G4V4V0_9ACTN</name>
<gene>
    <name evidence="2" type="ORF">G5C60_15120</name>
</gene>
<dbReference type="Proteomes" id="UP000472335">
    <property type="component" value="Unassembled WGS sequence"/>
</dbReference>
<protein>
    <submittedName>
        <fullName evidence="2">Uncharacterized protein</fullName>
    </submittedName>
</protein>
<comment type="caution">
    <text evidence="2">The sequence shown here is derived from an EMBL/GenBank/DDBJ whole genome shotgun (WGS) entry which is preliminary data.</text>
</comment>
<keyword evidence="3" id="KW-1185">Reference proteome</keyword>
<organism evidence="2 3">
    <name type="scientific">Streptomyces scabichelini</name>
    <dbReference type="NCBI Taxonomy" id="2711217"/>
    <lineage>
        <taxon>Bacteria</taxon>
        <taxon>Bacillati</taxon>
        <taxon>Actinomycetota</taxon>
        <taxon>Actinomycetes</taxon>
        <taxon>Kitasatosporales</taxon>
        <taxon>Streptomycetaceae</taxon>
        <taxon>Streptomyces</taxon>
    </lineage>
</organism>
<accession>A0A6G4V4V0</accession>
<reference evidence="2 3" key="1">
    <citation type="submission" date="2020-02" db="EMBL/GenBank/DDBJ databases">
        <title>Whole-genome analyses of novel actinobacteria.</title>
        <authorList>
            <person name="Sahin N."/>
            <person name="Gencbay T."/>
        </authorList>
    </citation>
    <scope>NUCLEOTIDE SEQUENCE [LARGE SCALE GENOMIC DNA]</scope>
    <source>
        <strain evidence="2 3">HC44</strain>
    </source>
</reference>
<feature type="region of interest" description="Disordered" evidence="1">
    <location>
        <begin position="201"/>
        <end position="220"/>
    </location>
</feature>
<dbReference type="RefSeq" id="WP_165259300.1">
    <property type="nucleotide sequence ID" value="NZ_JAAKZY010000039.1"/>
</dbReference>
<proteinExistence type="predicted"/>
<dbReference type="AlphaFoldDB" id="A0A6G4V4V0"/>